<dbReference type="InterPro" id="IPR018392">
    <property type="entry name" value="LysM"/>
</dbReference>
<dbReference type="RefSeq" id="WP_078810175.1">
    <property type="nucleotide sequence ID" value="NZ_FUWM01000013.1"/>
</dbReference>
<dbReference type="PANTHER" id="PTHR33734">
    <property type="entry name" value="LYSM DOMAIN-CONTAINING GPI-ANCHORED PROTEIN 2"/>
    <property type="match status" value="1"/>
</dbReference>
<dbReference type="Proteomes" id="UP000190625">
    <property type="component" value="Unassembled WGS sequence"/>
</dbReference>
<accession>A0A1T4N632</accession>
<dbReference type="OrthoDB" id="9779340at2"/>
<protein>
    <recommendedName>
        <fullName evidence="1">LysM domain-containing protein</fullName>
    </recommendedName>
</protein>
<dbReference type="GO" id="GO:0008932">
    <property type="term" value="F:lytic endotransglycosylase activity"/>
    <property type="evidence" value="ECO:0007669"/>
    <property type="project" value="TreeGrafter"/>
</dbReference>
<sequence>MAINFKEETVRVEYVIGEDTVRESVTEELVVPDPKPDIERVLEVTAEANEVDTLIEDGGVDLTGEIEVGVLYVADIEDPEEPQQPVHFFEGIITFDNFVDIPGSEAGMHVITDVRVIRTSYDLIDERTVRVTVTIKKFVKVVEFRQVTVITEVLGLEDGIVEEELLRLNDVVGENTVKSVVKGEIDVPPQKPPIERVLRAQAEVEDNPEVTITEDAVIVEGDIDVGVVYVGDTAEGDQPVHFVEGAIDFSKVIDIPGAMVDDMSAFADVTVKRVTAEAIDEDTLKVEVVLEVFVKVTEPVQVTVVVDVESDRVEVERELLRVEEVIGENTMSETITDNINIPPTKPDVEQVLEANAMVLDIDSTVEEGGVMVEGEIEGTALYVADLEDPDAPQQPVHFVEDIIDFDNFVQVTGAEDGMNAYANVSIKRVRSSLLNQRTIELVIALRKFVKVVQFRQLEIVTDLVVVSPVTECPPSYVVYVVQPGDTLYKIAKRYNTTVDAIVEANDIPNPDQIDVGQKLCIPKGIIKPKG</sequence>
<keyword evidence="3" id="KW-1185">Reference proteome</keyword>
<dbReference type="SMART" id="SM00257">
    <property type="entry name" value="LysM"/>
    <property type="match status" value="1"/>
</dbReference>
<dbReference type="InterPro" id="IPR024300">
    <property type="entry name" value="SipL_SPOCS_dom"/>
</dbReference>
<dbReference type="SUPFAM" id="SSF54106">
    <property type="entry name" value="LysM domain"/>
    <property type="match status" value="1"/>
</dbReference>
<dbReference type="Gene3D" id="3.10.350.10">
    <property type="entry name" value="LysM domain"/>
    <property type="match status" value="1"/>
</dbReference>
<dbReference type="EMBL" id="FUWM01000013">
    <property type="protein sequence ID" value="SJZ74760.1"/>
    <property type="molecule type" value="Genomic_DNA"/>
</dbReference>
<dbReference type="CDD" id="cd00118">
    <property type="entry name" value="LysM"/>
    <property type="match status" value="1"/>
</dbReference>
<dbReference type="STRING" id="142842.SAMN02745118_01711"/>
<dbReference type="Pfam" id="PF12673">
    <property type="entry name" value="SipL"/>
    <property type="match status" value="3"/>
</dbReference>
<reference evidence="3" key="1">
    <citation type="submission" date="2017-02" db="EMBL/GenBank/DDBJ databases">
        <authorList>
            <person name="Varghese N."/>
            <person name="Submissions S."/>
        </authorList>
    </citation>
    <scope>NUCLEOTIDE SEQUENCE [LARGE SCALE GENOMIC DNA]</scope>
    <source>
        <strain evidence="3">ATCC BAA-73</strain>
    </source>
</reference>
<organism evidence="2 3">
    <name type="scientific">Selenihalanaerobacter shriftii</name>
    <dbReference type="NCBI Taxonomy" id="142842"/>
    <lineage>
        <taxon>Bacteria</taxon>
        <taxon>Bacillati</taxon>
        <taxon>Bacillota</taxon>
        <taxon>Clostridia</taxon>
        <taxon>Halanaerobiales</taxon>
        <taxon>Halobacteroidaceae</taxon>
        <taxon>Selenihalanaerobacter</taxon>
    </lineage>
</organism>
<name>A0A1T4N632_9FIRM</name>
<evidence type="ECO:0000313" key="2">
    <source>
        <dbReference type="EMBL" id="SJZ74760.1"/>
    </source>
</evidence>
<dbReference type="PANTHER" id="PTHR33734:SF22">
    <property type="entry name" value="MEMBRANE-BOUND LYTIC MUREIN TRANSGLYCOSYLASE D"/>
    <property type="match status" value="1"/>
</dbReference>
<gene>
    <name evidence="2" type="ORF">SAMN02745118_01711</name>
</gene>
<dbReference type="InterPro" id="IPR036779">
    <property type="entry name" value="LysM_dom_sf"/>
</dbReference>
<feature type="domain" description="LysM" evidence="1">
    <location>
        <begin position="477"/>
        <end position="521"/>
    </location>
</feature>
<dbReference type="AlphaFoldDB" id="A0A1T4N632"/>
<evidence type="ECO:0000259" key="1">
    <source>
        <dbReference type="PROSITE" id="PS51782"/>
    </source>
</evidence>
<dbReference type="Pfam" id="PF01476">
    <property type="entry name" value="LysM"/>
    <property type="match status" value="1"/>
</dbReference>
<dbReference type="PROSITE" id="PS51782">
    <property type="entry name" value="LYSM"/>
    <property type="match status" value="1"/>
</dbReference>
<evidence type="ECO:0000313" key="3">
    <source>
        <dbReference type="Proteomes" id="UP000190625"/>
    </source>
</evidence>
<proteinExistence type="predicted"/>